<organism evidence="1 2">
    <name type="scientific">Arctium lappa</name>
    <name type="common">Greater burdock</name>
    <name type="synonym">Lappa major</name>
    <dbReference type="NCBI Taxonomy" id="4217"/>
    <lineage>
        <taxon>Eukaryota</taxon>
        <taxon>Viridiplantae</taxon>
        <taxon>Streptophyta</taxon>
        <taxon>Embryophyta</taxon>
        <taxon>Tracheophyta</taxon>
        <taxon>Spermatophyta</taxon>
        <taxon>Magnoliopsida</taxon>
        <taxon>eudicotyledons</taxon>
        <taxon>Gunneridae</taxon>
        <taxon>Pentapetalae</taxon>
        <taxon>asterids</taxon>
        <taxon>campanulids</taxon>
        <taxon>Asterales</taxon>
        <taxon>Asteraceae</taxon>
        <taxon>Carduoideae</taxon>
        <taxon>Cardueae</taxon>
        <taxon>Arctiinae</taxon>
        <taxon>Arctium</taxon>
    </lineage>
</organism>
<evidence type="ECO:0000313" key="1">
    <source>
        <dbReference type="EMBL" id="KAI3733865.1"/>
    </source>
</evidence>
<keyword evidence="2" id="KW-1185">Reference proteome</keyword>
<name>A0ACB9CI65_ARCLA</name>
<accession>A0ACB9CI65</accession>
<dbReference type="Proteomes" id="UP001055879">
    <property type="component" value="Linkage Group LG04"/>
</dbReference>
<protein>
    <submittedName>
        <fullName evidence="1">Uncharacterized protein</fullName>
    </submittedName>
</protein>
<proteinExistence type="predicted"/>
<gene>
    <name evidence="1" type="ORF">L6452_13323</name>
</gene>
<sequence>MRKRCGDNKHDMNKGSWSKEEDRKLTDYVTSHGEGCWATLPQAAGLLRCSKSCRERWLNYLRPNLKRGNFAEDEEDLIIRLHALLGNRWSLIAGRLPGRTDNEIKKYWNSHLKKKLINMGIDPNNHRLPQGISSDINSGSNYDEESSSSAGPADLNLNLTIETSSSSRPRPTGLPKE</sequence>
<reference evidence="2" key="1">
    <citation type="journal article" date="2022" name="Mol. Ecol. Resour.">
        <title>The genomes of chicory, endive, great burdock and yacon provide insights into Asteraceae palaeo-polyploidization history and plant inulin production.</title>
        <authorList>
            <person name="Fan W."/>
            <person name="Wang S."/>
            <person name="Wang H."/>
            <person name="Wang A."/>
            <person name="Jiang F."/>
            <person name="Liu H."/>
            <person name="Zhao H."/>
            <person name="Xu D."/>
            <person name="Zhang Y."/>
        </authorList>
    </citation>
    <scope>NUCLEOTIDE SEQUENCE [LARGE SCALE GENOMIC DNA]</scope>
    <source>
        <strain evidence="2">cv. Niubang</strain>
    </source>
</reference>
<dbReference type="EMBL" id="CM042050">
    <property type="protein sequence ID" value="KAI3733865.1"/>
    <property type="molecule type" value="Genomic_DNA"/>
</dbReference>
<reference evidence="1 2" key="2">
    <citation type="journal article" date="2022" name="Mol. Ecol. Resour.">
        <title>The genomes of chicory, endive, great burdock and yacon provide insights into Asteraceae paleo-polyploidization history and plant inulin production.</title>
        <authorList>
            <person name="Fan W."/>
            <person name="Wang S."/>
            <person name="Wang H."/>
            <person name="Wang A."/>
            <person name="Jiang F."/>
            <person name="Liu H."/>
            <person name="Zhao H."/>
            <person name="Xu D."/>
            <person name="Zhang Y."/>
        </authorList>
    </citation>
    <scope>NUCLEOTIDE SEQUENCE [LARGE SCALE GENOMIC DNA]</scope>
    <source>
        <strain evidence="2">cv. Niubang</strain>
    </source>
</reference>
<comment type="caution">
    <text evidence="1">The sequence shown here is derived from an EMBL/GenBank/DDBJ whole genome shotgun (WGS) entry which is preliminary data.</text>
</comment>
<evidence type="ECO:0000313" key="2">
    <source>
        <dbReference type="Proteomes" id="UP001055879"/>
    </source>
</evidence>